<keyword evidence="2" id="KW-1133">Transmembrane helix</keyword>
<reference evidence="4" key="1">
    <citation type="journal article" date="2019" name="Int. J. Syst. Evol. Microbiol.">
        <title>The Global Catalogue of Microorganisms (GCM) 10K type strain sequencing project: providing services to taxonomists for standard genome sequencing and annotation.</title>
        <authorList>
            <consortium name="The Broad Institute Genomics Platform"/>
            <consortium name="The Broad Institute Genome Sequencing Center for Infectious Disease"/>
            <person name="Wu L."/>
            <person name="Ma J."/>
        </authorList>
    </citation>
    <scope>NUCLEOTIDE SEQUENCE [LARGE SCALE GENOMIC DNA]</scope>
    <source>
        <strain evidence="4">JCM 17326</strain>
    </source>
</reference>
<evidence type="ECO:0008006" key="5">
    <source>
        <dbReference type="Google" id="ProtNLM"/>
    </source>
</evidence>
<feature type="compositionally biased region" description="Low complexity" evidence="1">
    <location>
        <begin position="469"/>
        <end position="482"/>
    </location>
</feature>
<organism evidence="3 4">
    <name type="scientific">Nonomuraea rosea</name>
    <dbReference type="NCBI Taxonomy" id="638574"/>
    <lineage>
        <taxon>Bacteria</taxon>
        <taxon>Bacillati</taxon>
        <taxon>Actinomycetota</taxon>
        <taxon>Actinomycetes</taxon>
        <taxon>Streptosporangiales</taxon>
        <taxon>Streptosporangiaceae</taxon>
        <taxon>Nonomuraea</taxon>
    </lineage>
</organism>
<keyword evidence="4" id="KW-1185">Reference proteome</keyword>
<proteinExistence type="predicted"/>
<dbReference type="NCBIfam" id="NF038083">
    <property type="entry name" value="CU044_5270_fam"/>
    <property type="match status" value="1"/>
</dbReference>
<protein>
    <recommendedName>
        <fullName evidence="5">CU044_5270 family protein</fullName>
    </recommendedName>
</protein>
<keyword evidence="2" id="KW-0812">Transmembrane</keyword>
<sequence>MDRPDGPGTDGGGADRRDSEWPNVGGPGVNRPDVNQPGVSRTGSDEDEIRVFADGRPAVPPYRAEARARARERLLGEAGQRHGTFRFRLPRLGLQAAAAFGVTVVLVGGVAVALSNQGAGGVDPAAPVTQSAVVSSETPSGELSPRPGQFILVESSTMYGMFSMGQKGEVESRQLYRTNRKIWQSVDGSANGLLFIEELASKPWPGQSLPDQAERGEPGSTWHTLASCPAQLGEARLDYAFLSTLPADATAMRERLYRLSGGPHIEAKGIDADEAAFNQVGDMVRETYLPRAQRDALFEAAKSIPGVEVAEGVADGSDRKGVALALPARGGTLRQFIFDPETHLYLGERSTVVDAKAAVAPKGSVVGLSAQTKVSVVDELPEVTVSTKGDAACATPEPLPSDAPAAEPAVTPPSEFPSGAPTGSPQVTAPAEQPVPLPTGSPQVTAPAEQPPVDGVAKTPEAAPTTVQPTSSTAPEAAPAGG</sequence>
<dbReference type="RefSeq" id="WP_345558853.1">
    <property type="nucleotide sequence ID" value="NZ_BAABDQ010000002.1"/>
</dbReference>
<feature type="transmembrane region" description="Helical" evidence="2">
    <location>
        <begin position="92"/>
        <end position="114"/>
    </location>
</feature>
<dbReference type="EMBL" id="BAABDQ010000002">
    <property type="protein sequence ID" value="GAA3531828.1"/>
    <property type="molecule type" value="Genomic_DNA"/>
</dbReference>
<name>A0ABP6VAI3_9ACTN</name>
<evidence type="ECO:0000256" key="2">
    <source>
        <dbReference type="SAM" id="Phobius"/>
    </source>
</evidence>
<evidence type="ECO:0000313" key="3">
    <source>
        <dbReference type="EMBL" id="GAA3531828.1"/>
    </source>
</evidence>
<accession>A0ABP6VAI3</accession>
<comment type="caution">
    <text evidence="3">The sequence shown here is derived from an EMBL/GenBank/DDBJ whole genome shotgun (WGS) entry which is preliminary data.</text>
</comment>
<gene>
    <name evidence="3" type="ORF">GCM10022419_008530</name>
</gene>
<feature type="region of interest" description="Disordered" evidence="1">
    <location>
        <begin position="1"/>
        <end position="48"/>
    </location>
</feature>
<evidence type="ECO:0000256" key="1">
    <source>
        <dbReference type="SAM" id="MobiDB-lite"/>
    </source>
</evidence>
<keyword evidence="2" id="KW-0472">Membrane</keyword>
<feature type="region of interest" description="Disordered" evidence="1">
    <location>
        <begin position="386"/>
        <end position="482"/>
    </location>
</feature>
<evidence type="ECO:0000313" key="4">
    <source>
        <dbReference type="Proteomes" id="UP001500630"/>
    </source>
</evidence>
<dbReference type="InterPro" id="IPR047789">
    <property type="entry name" value="CU044_5270-like"/>
</dbReference>
<dbReference type="Proteomes" id="UP001500630">
    <property type="component" value="Unassembled WGS sequence"/>
</dbReference>